<dbReference type="STRING" id="1385515.GCA_000423325_00976"/>
<dbReference type="GO" id="GO:0071973">
    <property type="term" value="P:bacterial-type flagellum-dependent cell motility"/>
    <property type="evidence" value="ECO:0007669"/>
    <property type="project" value="TreeGrafter"/>
</dbReference>
<evidence type="ECO:0000313" key="8">
    <source>
        <dbReference type="Proteomes" id="UP000030003"/>
    </source>
</evidence>
<dbReference type="EMBL" id="AVBH01000054">
    <property type="protein sequence ID" value="KGO98733.1"/>
    <property type="molecule type" value="Genomic_DNA"/>
</dbReference>
<keyword evidence="5" id="KW-0143">Chaperone</keyword>
<dbReference type="eggNOG" id="COG1516">
    <property type="taxonomic scope" value="Bacteria"/>
</dbReference>
<proteinExistence type="inferred from homology"/>
<dbReference type="PANTHER" id="PTHR34773:SF1">
    <property type="entry name" value="FLAGELLAR SECRETION CHAPERONE FLIS"/>
    <property type="match status" value="1"/>
</dbReference>
<evidence type="ECO:0000256" key="5">
    <source>
        <dbReference type="ARBA" id="ARBA00023186"/>
    </source>
</evidence>
<dbReference type="CDD" id="cd16098">
    <property type="entry name" value="FliS"/>
    <property type="match status" value="1"/>
</dbReference>
<sequence length="138" mass="14419">MHANAYANQYRHTSTTSAVLDASPHQLVLLMLSGARERVRLAGACIDRGDIVRKAKAISEASAIIAGLSGTLDMKAGGDIAAGLQSLYDYFQRKLVEANAGNNAAALAEVDDLLGDIEGAWKAIDPDAPATAPEPMAQ</sequence>
<dbReference type="NCBIfam" id="TIGR00208">
    <property type="entry name" value="fliS"/>
    <property type="match status" value="1"/>
</dbReference>
<comment type="subcellular location">
    <subcellularLocation>
        <location evidence="1 6">Cytoplasm</location>
        <location evidence="1 6">Cytosol</location>
    </subcellularLocation>
</comment>
<dbReference type="AlphaFoldDB" id="A0A0A0M6U6"/>
<reference evidence="7 8" key="1">
    <citation type="submission" date="2013-08" db="EMBL/GenBank/DDBJ databases">
        <title>Genomic analysis of Lysobacter defluvii.</title>
        <authorList>
            <person name="Wang Q."/>
            <person name="Wang G."/>
        </authorList>
    </citation>
    <scope>NUCLEOTIDE SEQUENCE [LARGE SCALE GENOMIC DNA]</scope>
    <source>
        <strain evidence="7 8">IMMIB APB-9</strain>
    </source>
</reference>
<dbReference type="PIRSF" id="PIRSF039090">
    <property type="entry name" value="Flis"/>
    <property type="match status" value="1"/>
</dbReference>
<accession>A0A0A0M6U6</accession>
<evidence type="ECO:0000256" key="3">
    <source>
        <dbReference type="ARBA" id="ARBA00022490"/>
    </source>
</evidence>
<evidence type="ECO:0000256" key="1">
    <source>
        <dbReference type="ARBA" id="ARBA00004514"/>
    </source>
</evidence>
<keyword evidence="7" id="KW-0969">Cilium</keyword>
<keyword evidence="3 6" id="KW-0963">Cytoplasm</keyword>
<keyword evidence="7" id="KW-0966">Cell projection</keyword>
<keyword evidence="4 6" id="KW-1005">Bacterial flagellum biogenesis</keyword>
<dbReference type="SUPFAM" id="SSF101116">
    <property type="entry name" value="Flagellar export chaperone FliS"/>
    <property type="match status" value="1"/>
</dbReference>
<dbReference type="RefSeq" id="WP_027069430.1">
    <property type="nucleotide sequence ID" value="NZ_AUHT01000006.1"/>
</dbReference>
<keyword evidence="8" id="KW-1185">Reference proteome</keyword>
<name>A0A0A0M6U6_9GAMM</name>
<keyword evidence="7" id="KW-0282">Flagellum</keyword>
<comment type="similarity">
    <text evidence="2 6">Belongs to the FliS family.</text>
</comment>
<evidence type="ECO:0000313" key="7">
    <source>
        <dbReference type="EMBL" id="KGO98733.1"/>
    </source>
</evidence>
<dbReference type="InterPro" id="IPR036584">
    <property type="entry name" value="FliS_sf"/>
</dbReference>
<evidence type="ECO:0000256" key="4">
    <source>
        <dbReference type="ARBA" id="ARBA00022795"/>
    </source>
</evidence>
<protein>
    <recommendedName>
        <fullName evidence="6">Flagellar secretion chaperone FliS</fullName>
    </recommendedName>
</protein>
<dbReference type="OrthoDB" id="9792010at2"/>
<evidence type="ECO:0000256" key="2">
    <source>
        <dbReference type="ARBA" id="ARBA00008787"/>
    </source>
</evidence>
<dbReference type="Gene3D" id="1.20.120.340">
    <property type="entry name" value="Flagellar protein FliS"/>
    <property type="match status" value="1"/>
</dbReference>
<dbReference type="PANTHER" id="PTHR34773">
    <property type="entry name" value="FLAGELLAR SECRETION CHAPERONE FLIS"/>
    <property type="match status" value="1"/>
</dbReference>
<dbReference type="GO" id="GO:0044780">
    <property type="term" value="P:bacterial-type flagellum assembly"/>
    <property type="evidence" value="ECO:0007669"/>
    <property type="project" value="InterPro"/>
</dbReference>
<comment type="caution">
    <text evidence="7">The sequence shown here is derived from an EMBL/GenBank/DDBJ whole genome shotgun (WGS) entry which is preliminary data.</text>
</comment>
<evidence type="ECO:0000256" key="6">
    <source>
        <dbReference type="PIRNR" id="PIRNR039090"/>
    </source>
</evidence>
<dbReference type="Proteomes" id="UP000030003">
    <property type="component" value="Unassembled WGS sequence"/>
</dbReference>
<dbReference type="Pfam" id="PF02561">
    <property type="entry name" value="FliS"/>
    <property type="match status" value="1"/>
</dbReference>
<organism evidence="7 8">
    <name type="scientific">Lysobacter defluvii IMMIB APB-9 = DSM 18482</name>
    <dbReference type="NCBI Taxonomy" id="1385515"/>
    <lineage>
        <taxon>Bacteria</taxon>
        <taxon>Pseudomonadati</taxon>
        <taxon>Pseudomonadota</taxon>
        <taxon>Gammaproteobacteria</taxon>
        <taxon>Lysobacterales</taxon>
        <taxon>Lysobacteraceae</taxon>
        <taxon>Novilysobacter</taxon>
    </lineage>
</organism>
<dbReference type="InterPro" id="IPR003713">
    <property type="entry name" value="FliS"/>
</dbReference>
<gene>
    <name evidence="7" type="ORF">N791_13615</name>
</gene>
<dbReference type="GO" id="GO:0005829">
    <property type="term" value="C:cytosol"/>
    <property type="evidence" value="ECO:0007669"/>
    <property type="project" value="UniProtKB-SubCell"/>
</dbReference>